<feature type="signal peptide" evidence="2">
    <location>
        <begin position="1"/>
        <end position="20"/>
    </location>
</feature>
<dbReference type="SUPFAM" id="SSF54106">
    <property type="entry name" value="LysM domain"/>
    <property type="match status" value="2"/>
</dbReference>
<dbReference type="CDD" id="cd00118">
    <property type="entry name" value="LysM"/>
    <property type="match status" value="2"/>
</dbReference>
<dbReference type="GO" id="GO:0016020">
    <property type="term" value="C:membrane"/>
    <property type="evidence" value="ECO:0007669"/>
    <property type="project" value="InterPro"/>
</dbReference>
<reference evidence="5" key="1">
    <citation type="submission" date="2016-10" db="EMBL/GenBank/DDBJ databases">
        <authorList>
            <person name="Varghese N."/>
            <person name="Submissions S."/>
        </authorList>
    </citation>
    <scope>NUCLEOTIDE SEQUENCE [LARGE SCALE GENOMIC DNA]</scope>
    <source>
        <strain evidence="5">CGMCC 1.12402</strain>
    </source>
</reference>
<dbReference type="PANTHER" id="PTHR33734:SF22">
    <property type="entry name" value="MEMBRANE-BOUND LYTIC MUREIN TRANSGLYCOSYLASE D"/>
    <property type="match status" value="1"/>
</dbReference>
<accession>A0A1I0RKI0</accession>
<dbReference type="InterPro" id="IPR023346">
    <property type="entry name" value="Lysozyme-like_dom_sf"/>
</dbReference>
<dbReference type="InterPro" id="IPR008258">
    <property type="entry name" value="Transglycosylase_SLT_dom_1"/>
</dbReference>
<proteinExistence type="inferred from homology"/>
<sequence length="448" mass="52076">MRKVKLYFLLLFTTSLAALGQEQELALAEVYDYAPDFSYEEIERRYNNLGLEIDIAFNDRVDAFINYFTVRERGYTREMLRRKEVYFPIFEKYLAEYKLPQELKYLPIIESGLNPGAVSRPKAVGLWQFMAPTGKEQGLKIDWYIDERMDPEKATEAACKYIAWLYRIFDDWKLTLAAYNSGIGNVQRAIRRAGNKHDFWEVYRFLPRETRSYVPQFAAVLYTMEYADEHNLYTEEPLYPTPYEEVEVNQFVYLKAFAEEGGMDLEELRMLNPSIKKDAIPENAKNFKLRVPVQHMPNFELNRETILAKAADGKTEFEKMAKNMPGSTFGKEKVVYRVRSGDVLGKIALKYNVRVTDIRAWNNLRGSMIRVGQRLTLYTGPDFLTDNTMVQSKPKDQPIPASKVHVVQPGDTLWDISRMYKGLSIEKLKTLNNLKNNQLKPGMKLKVG</sequence>
<comment type="similarity">
    <text evidence="1">Belongs to the transglycosylase Slt family.</text>
</comment>
<organism evidence="4 5">
    <name type="scientific">Roseivirga pacifica</name>
    <dbReference type="NCBI Taxonomy" id="1267423"/>
    <lineage>
        <taxon>Bacteria</taxon>
        <taxon>Pseudomonadati</taxon>
        <taxon>Bacteroidota</taxon>
        <taxon>Cytophagia</taxon>
        <taxon>Cytophagales</taxon>
        <taxon>Roseivirgaceae</taxon>
        <taxon>Roseivirga</taxon>
    </lineage>
</organism>
<dbReference type="AlphaFoldDB" id="A0A1I0RKI0"/>
<gene>
    <name evidence="4" type="ORF">SAMN05216290_3755</name>
</gene>
<dbReference type="InterPro" id="IPR018392">
    <property type="entry name" value="LysM"/>
</dbReference>
<dbReference type="Gene3D" id="3.10.350.10">
    <property type="entry name" value="LysM domain"/>
    <property type="match status" value="2"/>
</dbReference>
<dbReference type="PROSITE" id="PS51782">
    <property type="entry name" value="LYSM"/>
    <property type="match status" value="2"/>
</dbReference>
<dbReference type="Pfam" id="PF01476">
    <property type="entry name" value="LysM"/>
    <property type="match status" value="2"/>
</dbReference>
<dbReference type="RefSeq" id="WP_090260733.1">
    <property type="nucleotide sequence ID" value="NZ_FOIR01000004.1"/>
</dbReference>
<protein>
    <submittedName>
        <fullName evidence="4">Membrane-bound lytic murein transglycosylase D</fullName>
    </submittedName>
</protein>
<evidence type="ECO:0000256" key="2">
    <source>
        <dbReference type="SAM" id="SignalP"/>
    </source>
</evidence>
<dbReference type="Proteomes" id="UP000199437">
    <property type="component" value="Unassembled WGS sequence"/>
</dbReference>
<dbReference type="SUPFAM" id="SSF53955">
    <property type="entry name" value="Lysozyme-like"/>
    <property type="match status" value="1"/>
</dbReference>
<feature type="domain" description="LysM" evidence="3">
    <location>
        <begin position="334"/>
        <end position="377"/>
    </location>
</feature>
<dbReference type="STRING" id="1267423.SAMN05216290_3755"/>
<keyword evidence="5" id="KW-1185">Reference proteome</keyword>
<dbReference type="GO" id="GO:0008932">
    <property type="term" value="F:lytic endotransglycosylase activity"/>
    <property type="evidence" value="ECO:0007669"/>
    <property type="project" value="TreeGrafter"/>
</dbReference>
<dbReference type="PANTHER" id="PTHR33734">
    <property type="entry name" value="LYSM DOMAIN-CONTAINING GPI-ANCHORED PROTEIN 2"/>
    <property type="match status" value="1"/>
</dbReference>
<dbReference type="SMART" id="SM00257">
    <property type="entry name" value="LysM"/>
    <property type="match status" value="2"/>
</dbReference>
<dbReference type="Pfam" id="PF01464">
    <property type="entry name" value="SLT"/>
    <property type="match status" value="1"/>
</dbReference>
<dbReference type="GO" id="GO:0000270">
    <property type="term" value="P:peptidoglycan metabolic process"/>
    <property type="evidence" value="ECO:0007669"/>
    <property type="project" value="InterPro"/>
</dbReference>
<evidence type="ECO:0000313" key="5">
    <source>
        <dbReference type="Proteomes" id="UP000199437"/>
    </source>
</evidence>
<evidence type="ECO:0000313" key="4">
    <source>
        <dbReference type="EMBL" id="SEW41482.1"/>
    </source>
</evidence>
<dbReference type="EMBL" id="FOIR01000004">
    <property type="protein sequence ID" value="SEW41482.1"/>
    <property type="molecule type" value="Genomic_DNA"/>
</dbReference>
<dbReference type="InterPro" id="IPR036779">
    <property type="entry name" value="LysM_dom_sf"/>
</dbReference>
<evidence type="ECO:0000259" key="3">
    <source>
        <dbReference type="PROSITE" id="PS51782"/>
    </source>
</evidence>
<keyword evidence="2" id="KW-0732">Signal</keyword>
<feature type="domain" description="LysM" evidence="3">
    <location>
        <begin position="403"/>
        <end position="447"/>
    </location>
</feature>
<dbReference type="InterPro" id="IPR000189">
    <property type="entry name" value="Transglyc_AS"/>
</dbReference>
<evidence type="ECO:0000256" key="1">
    <source>
        <dbReference type="ARBA" id="ARBA00007734"/>
    </source>
</evidence>
<dbReference type="GeneID" id="99988423"/>
<name>A0A1I0RKI0_9BACT</name>
<dbReference type="PROSITE" id="PS00922">
    <property type="entry name" value="TRANSGLYCOSYLASE"/>
    <property type="match status" value="1"/>
</dbReference>
<dbReference type="CDD" id="cd16894">
    <property type="entry name" value="MltD-like"/>
    <property type="match status" value="1"/>
</dbReference>
<dbReference type="OrthoDB" id="9815002at2"/>
<feature type="chain" id="PRO_5011738439" evidence="2">
    <location>
        <begin position="21"/>
        <end position="448"/>
    </location>
</feature>
<dbReference type="Gene3D" id="1.10.530.10">
    <property type="match status" value="1"/>
</dbReference>